<dbReference type="eggNOG" id="COG1544">
    <property type="taxonomic scope" value="Bacteria"/>
</dbReference>
<reference evidence="5" key="2">
    <citation type="submission" date="2012-01" db="EMBL/GenBank/DDBJ databases">
        <title>Complete sequence of chromosome of Marinitoga piezophila KA3.</title>
        <authorList>
            <person name="Lucas S."/>
            <person name="Han J."/>
            <person name="Lapidus A."/>
            <person name="Cheng J.-F."/>
            <person name="Goodwin L."/>
            <person name="Pitluck S."/>
            <person name="Peters L."/>
            <person name="Mikhailova N."/>
            <person name="Teshima H."/>
            <person name="Detter J.C."/>
            <person name="Han C."/>
            <person name="Tapia R."/>
            <person name="Land M."/>
            <person name="Hauser L."/>
            <person name="Kyrpides N."/>
            <person name="Ivanova N."/>
            <person name="Pagani I."/>
            <person name="Jebbar M."/>
            <person name="Vannier P."/>
            <person name="Oger P."/>
            <person name="Cario A."/>
            <person name="Bartlett D."/>
            <person name="Noll K.M."/>
            <person name="Woyke T."/>
        </authorList>
    </citation>
    <scope>NUCLEOTIDE SEQUENCE [LARGE SCALE GENOMIC DNA]</scope>
    <source>
        <strain evidence="5">DSM 14283 / JCM 11233 / KA3</strain>
    </source>
</reference>
<dbReference type="AlphaFoldDB" id="H2J445"/>
<dbReference type="GO" id="GO:0022627">
    <property type="term" value="C:cytosolic small ribosomal subunit"/>
    <property type="evidence" value="ECO:0007669"/>
    <property type="project" value="TreeGrafter"/>
</dbReference>
<dbReference type="PANTHER" id="PTHR33231">
    <property type="entry name" value="30S RIBOSOMAL PROTEIN"/>
    <property type="match status" value="1"/>
</dbReference>
<comment type="subunit">
    <text evidence="2">Interacts with 100S ribosomes.</text>
</comment>
<dbReference type="InterPro" id="IPR034694">
    <property type="entry name" value="HPF_long/plastid"/>
</dbReference>
<dbReference type="OrthoDB" id="9794975at2"/>
<protein>
    <recommendedName>
        <fullName evidence="2">Ribosome hibernation promoting factor</fullName>
        <shortName evidence="2">HPF</shortName>
    </recommendedName>
</protein>
<reference evidence="4 5" key="1">
    <citation type="journal article" date="2012" name="J. Bacteriol.">
        <title>Complete Genome Sequence of the Thermophilic, Piezophilic, Heterotrophic Bacterium Marinitoga piezophila KA3.</title>
        <authorList>
            <person name="Lucas S."/>
            <person name="Han J."/>
            <person name="Lapidus A."/>
            <person name="Cheng J.F."/>
            <person name="Goodwin L.A."/>
            <person name="Pitluck S."/>
            <person name="Peters L."/>
            <person name="Mikhailova N."/>
            <person name="Teshima H."/>
            <person name="Detter J.C."/>
            <person name="Han C."/>
            <person name="Tapia R."/>
            <person name="Land M."/>
            <person name="Hauser L."/>
            <person name="Kyrpides N.C."/>
            <person name="Ivanova N."/>
            <person name="Pagani I."/>
            <person name="Vannier P."/>
            <person name="Oger P."/>
            <person name="Bartlett D.H."/>
            <person name="Noll K.M."/>
            <person name="Woyke T."/>
            <person name="Jebbar M."/>
        </authorList>
    </citation>
    <scope>NUCLEOTIDE SEQUENCE [LARGE SCALE GENOMIC DNA]</scope>
    <source>
        <strain evidence="5">DSM 14283 / JCM 11233 / KA3</strain>
    </source>
</reference>
<dbReference type="InterPro" id="IPR036567">
    <property type="entry name" value="RHF-like"/>
</dbReference>
<evidence type="ECO:0000259" key="3">
    <source>
        <dbReference type="Pfam" id="PF16321"/>
    </source>
</evidence>
<keyword evidence="5" id="KW-1185">Reference proteome</keyword>
<proteinExistence type="inferred from homology"/>
<dbReference type="EMBL" id="CP003257">
    <property type="protein sequence ID" value="AEX85860.1"/>
    <property type="molecule type" value="Genomic_DNA"/>
</dbReference>
<feature type="domain" description="Sigma 54 modulation/S30EA ribosomal protein C-terminal" evidence="3">
    <location>
        <begin position="124"/>
        <end position="176"/>
    </location>
</feature>
<dbReference type="HOGENOM" id="CLU_071472_0_3_0"/>
<dbReference type="InterPro" id="IPR032528">
    <property type="entry name" value="Ribosom_S30AE_C"/>
</dbReference>
<dbReference type="Pfam" id="PF16321">
    <property type="entry name" value="Ribosom_S30AE_C"/>
    <property type="match status" value="1"/>
</dbReference>
<gene>
    <name evidence="2" type="primary">hpf</name>
    <name evidence="4" type="ordered locus">Marpi_1465</name>
</gene>
<accession>H2J445</accession>
<keyword evidence="2" id="KW-0963">Cytoplasm</keyword>
<dbReference type="SUPFAM" id="SSF69754">
    <property type="entry name" value="Ribosome binding protein Y (YfiA homologue)"/>
    <property type="match status" value="1"/>
</dbReference>
<dbReference type="Gene3D" id="3.30.505.50">
    <property type="entry name" value="Sigma 54 modulation/S30EA ribosomal protein, C-terminal domain"/>
    <property type="match status" value="1"/>
</dbReference>
<evidence type="ECO:0000313" key="4">
    <source>
        <dbReference type="EMBL" id="AEX85860.1"/>
    </source>
</evidence>
<organism evidence="4 5">
    <name type="scientific">Marinitoga piezophila (strain DSM 14283 / JCM 11233 / KA3)</name>
    <dbReference type="NCBI Taxonomy" id="443254"/>
    <lineage>
        <taxon>Bacteria</taxon>
        <taxon>Thermotogati</taxon>
        <taxon>Thermotogota</taxon>
        <taxon>Thermotogae</taxon>
        <taxon>Petrotogales</taxon>
        <taxon>Petrotogaceae</taxon>
        <taxon>Marinitoga</taxon>
    </lineage>
</organism>
<dbReference type="Proteomes" id="UP000007161">
    <property type="component" value="Chromosome"/>
</dbReference>
<sequence>MDYKLFTKNIELTKALEDYLEKRMEKIDRMFKKHDDLLMGTEIRVEKDRETYKVEVTSHLKFKGSIFKVEERGTDLYEVIDKVSDAFERKLKKVKGKLQNHDAPNPLKDVKPVELDDEDELFSKIEKRKRFDMSMFSLEEAILQLELLGHEFFVFRNSESEEVNVIYKRKDGTLGLIEFEE</sequence>
<dbReference type="Gene3D" id="3.30.160.100">
    <property type="entry name" value="Ribosome hibernation promotion factor-like"/>
    <property type="match status" value="1"/>
</dbReference>
<dbReference type="InterPro" id="IPR003489">
    <property type="entry name" value="RHF/RaiA"/>
</dbReference>
<dbReference type="GO" id="GO:0043024">
    <property type="term" value="F:ribosomal small subunit binding"/>
    <property type="evidence" value="ECO:0007669"/>
    <property type="project" value="TreeGrafter"/>
</dbReference>
<dbReference type="GO" id="GO:0045900">
    <property type="term" value="P:negative regulation of translational elongation"/>
    <property type="evidence" value="ECO:0007669"/>
    <property type="project" value="TreeGrafter"/>
</dbReference>
<dbReference type="InterPro" id="IPR050574">
    <property type="entry name" value="HPF/YfiA_ribosome-assoc"/>
</dbReference>
<dbReference type="KEGG" id="mpz:Marpi_1465"/>
<dbReference type="NCBIfam" id="TIGR00741">
    <property type="entry name" value="yfiA"/>
    <property type="match status" value="1"/>
</dbReference>
<evidence type="ECO:0000256" key="2">
    <source>
        <dbReference type="HAMAP-Rule" id="MF_00839"/>
    </source>
</evidence>
<keyword evidence="1 2" id="KW-0810">Translation regulation</keyword>
<dbReference type="InterPro" id="IPR038416">
    <property type="entry name" value="Ribosom_S30AE_C_sf"/>
</dbReference>
<evidence type="ECO:0000313" key="5">
    <source>
        <dbReference type="Proteomes" id="UP000007161"/>
    </source>
</evidence>
<dbReference type="HAMAP" id="MF_00839">
    <property type="entry name" value="HPF"/>
    <property type="match status" value="1"/>
</dbReference>
<dbReference type="PANTHER" id="PTHR33231:SF1">
    <property type="entry name" value="30S RIBOSOMAL PROTEIN"/>
    <property type="match status" value="1"/>
</dbReference>
<comment type="subcellular location">
    <subcellularLocation>
        <location evidence="2">Cytoplasm</location>
    </subcellularLocation>
</comment>
<evidence type="ECO:0000256" key="1">
    <source>
        <dbReference type="ARBA" id="ARBA00022845"/>
    </source>
</evidence>
<dbReference type="RefSeq" id="WP_014296931.1">
    <property type="nucleotide sequence ID" value="NC_016751.1"/>
</dbReference>
<name>H2J445_MARPK</name>
<comment type="similarity">
    <text evidence="2">Belongs to the HPF/YfiA ribosome-associated protein family. Long HPF subfamily.</text>
</comment>
<comment type="function">
    <text evidence="2">Required for dimerization of active 70S ribosomes into 100S ribosomes in stationary phase; 100S ribosomes are translationally inactive and sometimes present during exponential growth.</text>
</comment>
<dbReference type="STRING" id="443254.Marpi_1465"/>
<dbReference type="Pfam" id="PF02482">
    <property type="entry name" value="Ribosomal_S30AE"/>
    <property type="match status" value="1"/>
</dbReference>